<dbReference type="RefSeq" id="WP_377797046.1">
    <property type="nucleotide sequence ID" value="NZ_JBHSLW010000009.1"/>
</dbReference>
<dbReference type="InterPro" id="IPR000866">
    <property type="entry name" value="AhpC/TSA"/>
</dbReference>
<accession>A0ABW0IM24</accession>
<dbReference type="CDD" id="cd02966">
    <property type="entry name" value="TlpA_like_family"/>
    <property type="match status" value="1"/>
</dbReference>
<dbReference type="Proteomes" id="UP001596053">
    <property type="component" value="Unassembled WGS sequence"/>
</dbReference>
<dbReference type="Pfam" id="PF00578">
    <property type="entry name" value="AhpC-TSA"/>
    <property type="match status" value="1"/>
</dbReference>
<dbReference type="InterPro" id="IPR036249">
    <property type="entry name" value="Thioredoxin-like_sf"/>
</dbReference>
<reference evidence="3" key="1">
    <citation type="journal article" date="2019" name="Int. J. Syst. Evol. Microbiol.">
        <title>The Global Catalogue of Microorganisms (GCM) 10K type strain sequencing project: providing services to taxonomists for standard genome sequencing and annotation.</title>
        <authorList>
            <consortium name="The Broad Institute Genomics Platform"/>
            <consortium name="The Broad Institute Genome Sequencing Center for Infectious Disease"/>
            <person name="Wu L."/>
            <person name="Ma J."/>
        </authorList>
    </citation>
    <scope>NUCLEOTIDE SEQUENCE [LARGE SCALE GENOMIC DNA]</scope>
    <source>
        <strain evidence="3">NCAIM B.01391</strain>
    </source>
</reference>
<proteinExistence type="predicted"/>
<dbReference type="InterPro" id="IPR050553">
    <property type="entry name" value="Thioredoxin_ResA/DsbE_sf"/>
</dbReference>
<dbReference type="InterPro" id="IPR013766">
    <property type="entry name" value="Thioredoxin_domain"/>
</dbReference>
<evidence type="ECO:0000313" key="3">
    <source>
        <dbReference type="Proteomes" id="UP001596053"/>
    </source>
</evidence>
<feature type="domain" description="Thioredoxin" evidence="1">
    <location>
        <begin position="13"/>
        <end position="156"/>
    </location>
</feature>
<evidence type="ECO:0000259" key="1">
    <source>
        <dbReference type="PROSITE" id="PS51352"/>
    </source>
</evidence>
<dbReference type="Gene3D" id="3.40.30.10">
    <property type="entry name" value="Glutaredoxin"/>
    <property type="match status" value="1"/>
</dbReference>
<keyword evidence="3" id="KW-1185">Reference proteome</keyword>
<evidence type="ECO:0000313" key="2">
    <source>
        <dbReference type="EMBL" id="MFC5419341.1"/>
    </source>
</evidence>
<name>A0ABW0IM24_9HYPH</name>
<comment type="caution">
    <text evidence="2">The sequence shown here is derived from an EMBL/GenBank/DDBJ whole genome shotgun (WGS) entry which is preliminary data.</text>
</comment>
<sequence length="167" mass="17982">MVVSGPAAADAFRRWGAEAPPVLALDQLDGPGIDLADLRGNPVIVHFFATWCAPCIEEMASLNALAGTAKGNPAILAVNVGEVDARVRSFFRQRPVSFPILLDRDRGAMKAWKVEGLPTSFVLDRDLKPALKTEEPLDWASPPVAAALAILSSSQPKNDQREKETPQ</sequence>
<dbReference type="PANTHER" id="PTHR42852:SF13">
    <property type="entry name" value="PROTEIN DIPZ"/>
    <property type="match status" value="1"/>
</dbReference>
<dbReference type="SUPFAM" id="SSF52833">
    <property type="entry name" value="Thioredoxin-like"/>
    <property type="match status" value="1"/>
</dbReference>
<dbReference type="PANTHER" id="PTHR42852">
    <property type="entry name" value="THIOL:DISULFIDE INTERCHANGE PROTEIN DSBE"/>
    <property type="match status" value="1"/>
</dbReference>
<dbReference type="PROSITE" id="PS51352">
    <property type="entry name" value="THIOREDOXIN_2"/>
    <property type="match status" value="1"/>
</dbReference>
<protein>
    <submittedName>
        <fullName evidence="2">TlpA disulfide reductase family protein</fullName>
    </submittedName>
</protein>
<organism evidence="2 3">
    <name type="scientific">Bosea eneae</name>
    <dbReference type="NCBI Taxonomy" id="151454"/>
    <lineage>
        <taxon>Bacteria</taxon>
        <taxon>Pseudomonadati</taxon>
        <taxon>Pseudomonadota</taxon>
        <taxon>Alphaproteobacteria</taxon>
        <taxon>Hyphomicrobiales</taxon>
        <taxon>Boseaceae</taxon>
        <taxon>Bosea</taxon>
    </lineage>
</organism>
<dbReference type="EMBL" id="JBHSLW010000009">
    <property type="protein sequence ID" value="MFC5419341.1"/>
    <property type="molecule type" value="Genomic_DNA"/>
</dbReference>
<gene>
    <name evidence="2" type="ORF">ACFPOB_07160</name>
</gene>